<sequence>MSELPLSMVPWPGLAEVPVLGDSYQRPTAADSFVISIIMSYNSFRTTLSHAKNTAEKNERKKTEVDISSIDRISSLTVS</sequence>
<keyword evidence="2" id="KW-1185">Reference proteome</keyword>
<proteinExistence type="predicted"/>
<dbReference type="AlphaFoldDB" id="A0A482W7K0"/>
<protein>
    <submittedName>
        <fullName evidence="1">Uncharacterized protein</fullName>
    </submittedName>
</protein>
<comment type="caution">
    <text evidence="1">The sequence shown here is derived from an EMBL/GenBank/DDBJ whole genome shotgun (WGS) entry which is preliminary data.</text>
</comment>
<name>A0A482W7K0_ASBVE</name>
<dbReference type="EMBL" id="QDEB01019722">
    <property type="protein sequence ID" value="RZC41151.1"/>
    <property type="molecule type" value="Genomic_DNA"/>
</dbReference>
<accession>A0A482W7K0</accession>
<organism evidence="1 2">
    <name type="scientific">Asbolus verrucosus</name>
    <name type="common">Desert ironclad beetle</name>
    <dbReference type="NCBI Taxonomy" id="1661398"/>
    <lineage>
        <taxon>Eukaryota</taxon>
        <taxon>Metazoa</taxon>
        <taxon>Ecdysozoa</taxon>
        <taxon>Arthropoda</taxon>
        <taxon>Hexapoda</taxon>
        <taxon>Insecta</taxon>
        <taxon>Pterygota</taxon>
        <taxon>Neoptera</taxon>
        <taxon>Endopterygota</taxon>
        <taxon>Coleoptera</taxon>
        <taxon>Polyphaga</taxon>
        <taxon>Cucujiformia</taxon>
        <taxon>Tenebrionidae</taxon>
        <taxon>Pimeliinae</taxon>
        <taxon>Asbolus</taxon>
    </lineage>
</organism>
<dbReference type="Proteomes" id="UP000292052">
    <property type="component" value="Unassembled WGS sequence"/>
</dbReference>
<evidence type="ECO:0000313" key="1">
    <source>
        <dbReference type="EMBL" id="RZC41151.1"/>
    </source>
</evidence>
<reference evidence="1 2" key="1">
    <citation type="submission" date="2017-03" db="EMBL/GenBank/DDBJ databases">
        <title>Genome of the blue death feigning beetle - Asbolus verrucosus.</title>
        <authorList>
            <person name="Rider S.D."/>
        </authorList>
    </citation>
    <scope>NUCLEOTIDE SEQUENCE [LARGE SCALE GENOMIC DNA]</scope>
    <source>
        <strain evidence="1">Butters</strain>
        <tissue evidence="1">Head and leg muscle</tissue>
    </source>
</reference>
<gene>
    <name evidence="1" type="ORF">BDFB_002973</name>
</gene>
<evidence type="ECO:0000313" key="2">
    <source>
        <dbReference type="Proteomes" id="UP000292052"/>
    </source>
</evidence>